<reference evidence="1 2" key="1">
    <citation type="journal article" date="2017" name="Genome Biol. Evol.">
        <title>Phytophthora megakarya and P. palmivora, closely related causal agents of cacao black pod rot, underwent increases in genome sizes and gene numbers by different mechanisms.</title>
        <authorList>
            <person name="Ali S.S."/>
            <person name="Shao J."/>
            <person name="Lary D.J."/>
            <person name="Kronmiller B."/>
            <person name="Shen D."/>
            <person name="Strem M.D."/>
            <person name="Amoako-Attah I."/>
            <person name="Akrofi A.Y."/>
            <person name="Begoude B.A."/>
            <person name="Ten Hoopen G.M."/>
            <person name="Coulibaly K."/>
            <person name="Kebe B.I."/>
            <person name="Melnick R.L."/>
            <person name="Guiltinan M.J."/>
            <person name="Tyler B.M."/>
            <person name="Meinhardt L.W."/>
            <person name="Bailey B.A."/>
        </authorList>
    </citation>
    <scope>NUCLEOTIDE SEQUENCE [LARGE SCALE GENOMIC DNA]</scope>
    <source>
        <strain evidence="2">sbr112.9</strain>
    </source>
</reference>
<keyword evidence="2" id="KW-1185">Reference proteome</keyword>
<comment type="caution">
    <text evidence="1">The sequence shown here is derived from an EMBL/GenBank/DDBJ whole genome shotgun (WGS) entry which is preliminary data.</text>
</comment>
<sequence length="85" mass="9663">MASPQPRLVAYVSGLKVEPPKASELYTFAGSKWCDYYFITKIHRGSIKMEQMLYSWTQSTIDHATYKEHFSGKPIVVVLDNAPAH</sequence>
<evidence type="ECO:0000313" key="2">
    <source>
        <dbReference type="Proteomes" id="UP000237271"/>
    </source>
</evidence>
<proteinExistence type="predicted"/>
<dbReference type="Proteomes" id="UP000237271">
    <property type="component" value="Unassembled WGS sequence"/>
</dbReference>
<gene>
    <name evidence="1" type="ORF">PHPALM_9648</name>
</gene>
<feature type="non-terminal residue" evidence="1">
    <location>
        <position position="85"/>
    </location>
</feature>
<dbReference type="AlphaFoldDB" id="A0A2P4Y6R5"/>
<name>A0A2P4Y6R5_9STRA</name>
<accession>A0A2P4Y6R5</accession>
<evidence type="ECO:0000313" key="1">
    <source>
        <dbReference type="EMBL" id="POM73501.1"/>
    </source>
</evidence>
<dbReference type="EMBL" id="NCKW01005108">
    <property type="protein sequence ID" value="POM73501.1"/>
    <property type="molecule type" value="Genomic_DNA"/>
</dbReference>
<organism evidence="1 2">
    <name type="scientific">Phytophthora palmivora</name>
    <dbReference type="NCBI Taxonomy" id="4796"/>
    <lineage>
        <taxon>Eukaryota</taxon>
        <taxon>Sar</taxon>
        <taxon>Stramenopiles</taxon>
        <taxon>Oomycota</taxon>
        <taxon>Peronosporomycetes</taxon>
        <taxon>Peronosporales</taxon>
        <taxon>Peronosporaceae</taxon>
        <taxon>Phytophthora</taxon>
    </lineage>
</organism>
<protein>
    <submittedName>
        <fullName evidence="1">Uncharacterized protein</fullName>
    </submittedName>
</protein>